<evidence type="ECO:0000313" key="17">
    <source>
        <dbReference type="EMBL" id="QEC56725.1"/>
    </source>
</evidence>
<dbReference type="Gene3D" id="3.40.1170.60">
    <property type="match status" value="1"/>
</dbReference>
<keyword evidence="7 15" id="KW-0235">DNA replication</keyword>
<feature type="binding site" evidence="15">
    <location>
        <position position="106"/>
    </location>
    <ligand>
        <name>Mg(2+)</name>
        <dbReference type="ChEBI" id="CHEBI:18420"/>
    </ligand>
</feature>
<evidence type="ECO:0000256" key="8">
    <source>
        <dbReference type="ARBA" id="ARBA00022723"/>
    </source>
</evidence>
<comment type="similarity">
    <text evidence="2 15">Belongs to the DNA polymerase type-Y family.</text>
</comment>
<evidence type="ECO:0000256" key="13">
    <source>
        <dbReference type="ARBA" id="ARBA00023204"/>
    </source>
</evidence>
<evidence type="ECO:0000256" key="1">
    <source>
        <dbReference type="ARBA" id="ARBA00004496"/>
    </source>
</evidence>
<dbReference type="Gene3D" id="3.30.70.270">
    <property type="match status" value="1"/>
</dbReference>
<keyword evidence="8 15" id="KW-0479">Metal-binding</keyword>
<reference evidence="17 18" key="1">
    <citation type="journal article" date="2015" name="Int. J. Syst. Evol. Microbiol.">
        <title>Flavisolibacter ginsenosidimutans sp. nov., with ginsenoside-converting activity isolated from soil used for cultivating ginseng.</title>
        <authorList>
            <person name="Zhao Y."/>
            <person name="Liu Q."/>
            <person name="Kang M.S."/>
            <person name="Jin F."/>
            <person name="Yu H."/>
            <person name="Im W.T."/>
        </authorList>
    </citation>
    <scope>NUCLEOTIDE SEQUENCE [LARGE SCALE GENOMIC DNA]</scope>
    <source>
        <strain evidence="17 18">Gsoil 636</strain>
    </source>
</reference>
<dbReference type="GO" id="GO:0006261">
    <property type="term" value="P:DNA-templated DNA replication"/>
    <property type="evidence" value="ECO:0007669"/>
    <property type="project" value="UniProtKB-UniRule"/>
</dbReference>
<keyword evidence="5 15" id="KW-0808">Transferase</keyword>
<evidence type="ECO:0000256" key="3">
    <source>
        <dbReference type="ARBA" id="ARBA00022457"/>
    </source>
</evidence>
<comment type="subcellular location">
    <subcellularLocation>
        <location evidence="1 15">Cytoplasm</location>
    </subcellularLocation>
</comment>
<dbReference type="Pfam" id="PF21999">
    <property type="entry name" value="IMS_HHH_1"/>
    <property type="match status" value="1"/>
</dbReference>
<dbReference type="InterPro" id="IPR043128">
    <property type="entry name" value="Rev_trsase/Diguanyl_cyclase"/>
</dbReference>
<dbReference type="InterPro" id="IPR053848">
    <property type="entry name" value="IMS_HHH_1"/>
</dbReference>
<keyword evidence="18" id="KW-1185">Reference proteome</keyword>
<organism evidence="17 18">
    <name type="scientific">Flavisolibacter ginsenosidimutans</name>
    <dbReference type="NCBI Taxonomy" id="661481"/>
    <lineage>
        <taxon>Bacteria</taxon>
        <taxon>Pseudomonadati</taxon>
        <taxon>Bacteroidota</taxon>
        <taxon>Chitinophagia</taxon>
        <taxon>Chitinophagales</taxon>
        <taxon>Chitinophagaceae</taxon>
        <taxon>Flavisolibacter</taxon>
    </lineage>
</organism>
<name>A0A5B8UL34_9BACT</name>
<dbReference type="InterPro" id="IPR036775">
    <property type="entry name" value="DNA_pol_Y-fam_lit_finger_sf"/>
</dbReference>
<evidence type="ECO:0000256" key="6">
    <source>
        <dbReference type="ARBA" id="ARBA00022695"/>
    </source>
</evidence>
<dbReference type="Gene3D" id="1.10.150.20">
    <property type="entry name" value="5' to 3' exonuclease, C-terminal subdomain"/>
    <property type="match status" value="1"/>
</dbReference>
<dbReference type="Gene3D" id="3.30.1490.100">
    <property type="entry name" value="DNA polymerase, Y-family, little finger domain"/>
    <property type="match status" value="1"/>
</dbReference>
<dbReference type="EC" id="2.7.7.7" evidence="15"/>
<comment type="catalytic activity">
    <reaction evidence="14 15">
        <text>DNA(n) + a 2'-deoxyribonucleoside 5'-triphosphate = DNA(n+1) + diphosphate</text>
        <dbReference type="Rhea" id="RHEA:22508"/>
        <dbReference type="Rhea" id="RHEA-COMP:17339"/>
        <dbReference type="Rhea" id="RHEA-COMP:17340"/>
        <dbReference type="ChEBI" id="CHEBI:33019"/>
        <dbReference type="ChEBI" id="CHEBI:61560"/>
        <dbReference type="ChEBI" id="CHEBI:173112"/>
        <dbReference type="EC" id="2.7.7.7"/>
    </reaction>
</comment>
<dbReference type="Pfam" id="PF11799">
    <property type="entry name" value="IMS_C"/>
    <property type="match status" value="1"/>
</dbReference>
<feature type="active site" evidence="15">
    <location>
        <position position="107"/>
    </location>
</feature>
<keyword evidence="13 15" id="KW-0234">DNA repair</keyword>
<comment type="cofactor">
    <cofactor evidence="15">
        <name>Mg(2+)</name>
        <dbReference type="ChEBI" id="CHEBI:18420"/>
    </cofactor>
    <text evidence="15">Binds 2 magnesium ions per subunit.</text>
</comment>
<sequence>MDTPLRYIAHFDLDAFFVSVELLKNPSLRGKPVIVGGDGQRGIVAACSYEARKFGIESAMPSLTAKRLCPQAIFLKGSYADYSKYSRAVTDIIAGAVPVYEKASVDEFYIDLTGMDKFFGVKQYTRKLREKIIHETGLPISYGLSANKLVSKMATNEAKPNGFLEIEHGKETEFLWPLRIGKIPGVGKQTQHHLQAIGIDTIEQLAKTSVAQLEHVFGKWGVRLWEKAHGISTSEVEGYSEQKSLSHENTFDADFADLGFLHKELVRLTEKAAHDLRGEERLTGCVTVKVRYPDFTTVSKQEVIAYTALDNVLLAKVKDLFAKLYKKGEKVRLLGVKFSHLVPMTLQMNLFDKEAEKLQLYKTVDGIKAQFGMDAVKKATGLTKPAAKKK</sequence>
<evidence type="ECO:0000256" key="12">
    <source>
        <dbReference type="ARBA" id="ARBA00023125"/>
    </source>
</evidence>
<dbReference type="GO" id="GO:0009432">
    <property type="term" value="P:SOS response"/>
    <property type="evidence" value="ECO:0007669"/>
    <property type="project" value="TreeGrafter"/>
</dbReference>
<keyword evidence="3 15" id="KW-0515">Mutator protein</keyword>
<evidence type="ECO:0000256" key="10">
    <source>
        <dbReference type="ARBA" id="ARBA00022842"/>
    </source>
</evidence>
<dbReference type="RefSeq" id="WP_146788035.1">
    <property type="nucleotide sequence ID" value="NZ_BAABIO010000003.1"/>
</dbReference>
<dbReference type="GO" id="GO:0005829">
    <property type="term" value="C:cytosol"/>
    <property type="evidence" value="ECO:0007669"/>
    <property type="project" value="TreeGrafter"/>
</dbReference>
<dbReference type="EMBL" id="CP042433">
    <property type="protein sequence ID" value="QEC56725.1"/>
    <property type="molecule type" value="Genomic_DNA"/>
</dbReference>
<dbReference type="GO" id="GO:0003684">
    <property type="term" value="F:damaged DNA binding"/>
    <property type="evidence" value="ECO:0007669"/>
    <property type="project" value="InterPro"/>
</dbReference>
<evidence type="ECO:0000256" key="15">
    <source>
        <dbReference type="HAMAP-Rule" id="MF_01113"/>
    </source>
</evidence>
<comment type="subunit">
    <text evidence="15">Monomer.</text>
</comment>
<dbReference type="FunFam" id="3.40.1170.60:FF:000001">
    <property type="entry name" value="DNA polymerase IV"/>
    <property type="match status" value="1"/>
</dbReference>
<dbReference type="PANTHER" id="PTHR11076">
    <property type="entry name" value="DNA REPAIR POLYMERASE UMUC / TRANSFERASE FAMILY MEMBER"/>
    <property type="match status" value="1"/>
</dbReference>
<evidence type="ECO:0000256" key="14">
    <source>
        <dbReference type="ARBA" id="ARBA00049244"/>
    </source>
</evidence>
<dbReference type="PROSITE" id="PS50173">
    <property type="entry name" value="UMUC"/>
    <property type="match status" value="1"/>
</dbReference>
<evidence type="ECO:0000259" key="16">
    <source>
        <dbReference type="PROSITE" id="PS50173"/>
    </source>
</evidence>
<dbReference type="SUPFAM" id="SSF100879">
    <property type="entry name" value="Lesion bypass DNA polymerase (Y-family), little finger domain"/>
    <property type="match status" value="1"/>
</dbReference>
<keyword evidence="12 15" id="KW-0238">DNA-binding</keyword>
<keyword evidence="4 15" id="KW-0963">Cytoplasm</keyword>
<evidence type="ECO:0000256" key="2">
    <source>
        <dbReference type="ARBA" id="ARBA00010945"/>
    </source>
</evidence>
<dbReference type="KEGG" id="fgg:FSB75_12725"/>
<evidence type="ECO:0000256" key="5">
    <source>
        <dbReference type="ARBA" id="ARBA00022679"/>
    </source>
</evidence>
<proteinExistence type="inferred from homology"/>
<feature type="site" description="Substrate discrimination" evidence="15">
    <location>
        <position position="17"/>
    </location>
</feature>
<dbReference type="InterPro" id="IPR017961">
    <property type="entry name" value="DNA_pol_Y-fam_little_finger"/>
</dbReference>
<dbReference type="SUPFAM" id="SSF56672">
    <property type="entry name" value="DNA/RNA polymerases"/>
    <property type="match status" value="1"/>
</dbReference>
<keyword evidence="9 15" id="KW-0227">DNA damage</keyword>
<dbReference type="InterPro" id="IPR050116">
    <property type="entry name" value="DNA_polymerase-Y"/>
</dbReference>
<evidence type="ECO:0000256" key="4">
    <source>
        <dbReference type="ARBA" id="ARBA00022490"/>
    </source>
</evidence>
<dbReference type="PANTHER" id="PTHR11076:SF33">
    <property type="entry name" value="DNA POLYMERASE KAPPA"/>
    <property type="match status" value="1"/>
</dbReference>
<keyword evidence="11 15" id="KW-0239">DNA-directed DNA polymerase</keyword>
<dbReference type="GO" id="GO:0006281">
    <property type="term" value="P:DNA repair"/>
    <property type="evidence" value="ECO:0007669"/>
    <property type="project" value="UniProtKB-UniRule"/>
</dbReference>
<feature type="domain" description="UmuC" evidence="16">
    <location>
        <begin position="8"/>
        <end position="187"/>
    </location>
</feature>
<evidence type="ECO:0000256" key="9">
    <source>
        <dbReference type="ARBA" id="ARBA00022763"/>
    </source>
</evidence>
<evidence type="ECO:0000313" key="18">
    <source>
        <dbReference type="Proteomes" id="UP000321204"/>
    </source>
</evidence>
<dbReference type="NCBIfam" id="NF002677">
    <property type="entry name" value="PRK02406.1"/>
    <property type="match status" value="1"/>
</dbReference>
<protein>
    <recommendedName>
        <fullName evidence="15">DNA polymerase IV</fullName>
        <shortName evidence="15">Pol IV</shortName>
        <ecNumber evidence="15">2.7.7.7</ecNumber>
    </recommendedName>
</protein>
<keyword evidence="10 15" id="KW-0460">Magnesium</keyword>
<dbReference type="CDD" id="cd03586">
    <property type="entry name" value="PolY_Pol_IV_kappa"/>
    <property type="match status" value="1"/>
</dbReference>
<dbReference type="GO" id="GO:0042276">
    <property type="term" value="P:error-prone translesion synthesis"/>
    <property type="evidence" value="ECO:0007669"/>
    <property type="project" value="TreeGrafter"/>
</dbReference>
<evidence type="ECO:0000256" key="11">
    <source>
        <dbReference type="ARBA" id="ARBA00022932"/>
    </source>
</evidence>
<gene>
    <name evidence="15 17" type="primary">dinB</name>
    <name evidence="17" type="ORF">FSB75_12725</name>
</gene>
<dbReference type="GO" id="GO:0000287">
    <property type="term" value="F:magnesium ion binding"/>
    <property type="evidence" value="ECO:0007669"/>
    <property type="project" value="UniProtKB-UniRule"/>
</dbReference>
<dbReference type="AlphaFoldDB" id="A0A5B8UL34"/>
<dbReference type="InterPro" id="IPR022880">
    <property type="entry name" value="DNApol_IV"/>
</dbReference>
<dbReference type="OrthoDB" id="9808813at2"/>
<keyword evidence="6 15" id="KW-0548">Nucleotidyltransferase</keyword>
<dbReference type="HAMAP" id="MF_01113">
    <property type="entry name" value="DNApol_IV"/>
    <property type="match status" value="1"/>
</dbReference>
<comment type="function">
    <text evidence="15">Poorly processive, error-prone DNA polymerase involved in untargeted mutagenesis. Copies undamaged DNA at stalled replication forks, which arise in vivo from mismatched or misaligned primer ends. These misaligned primers can be extended by PolIV. Exhibits no 3'-5' exonuclease (proofreading) activity. May be involved in translesional synthesis, in conjunction with the beta clamp from PolIII.</text>
</comment>
<evidence type="ECO:0000256" key="7">
    <source>
        <dbReference type="ARBA" id="ARBA00022705"/>
    </source>
</evidence>
<feature type="binding site" evidence="15">
    <location>
        <position position="12"/>
    </location>
    <ligand>
        <name>Mg(2+)</name>
        <dbReference type="ChEBI" id="CHEBI:18420"/>
    </ligand>
</feature>
<dbReference type="Pfam" id="PF00817">
    <property type="entry name" value="IMS"/>
    <property type="match status" value="1"/>
</dbReference>
<dbReference type="GO" id="GO:0003887">
    <property type="term" value="F:DNA-directed DNA polymerase activity"/>
    <property type="evidence" value="ECO:0007669"/>
    <property type="project" value="UniProtKB-UniRule"/>
</dbReference>
<dbReference type="InterPro" id="IPR043502">
    <property type="entry name" value="DNA/RNA_pol_sf"/>
</dbReference>
<dbReference type="InterPro" id="IPR001126">
    <property type="entry name" value="UmuC"/>
</dbReference>
<dbReference type="Proteomes" id="UP000321204">
    <property type="component" value="Chromosome"/>
</dbReference>
<accession>A0A5B8UL34</accession>